<dbReference type="Gene3D" id="1.10.3230.30">
    <property type="entry name" value="Phage gp6-like head-tail connector protein"/>
    <property type="match status" value="1"/>
</dbReference>
<reference evidence="1 2" key="1">
    <citation type="journal article" date="2017" name="Genome Announc.">
        <title>Draft Genome Sequence of Romboutsia weinsteinii sp. nov. Strain CCRI-19649(T) Isolated from Surface Water.</title>
        <authorList>
            <person name="Maheux A.F."/>
            <person name="Boudreau D.K."/>
            <person name="Berube E."/>
            <person name="Boissinot M."/>
            <person name="Cantin P."/>
            <person name="Raymond F."/>
            <person name="Corbeil J."/>
            <person name="Omar R.F."/>
            <person name="Bergeron M.G."/>
        </authorList>
    </citation>
    <scope>NUCLEOTIDE SEQUENCE [LARGE SCALE GENOMIC DNA]</scope>
    <source>
        <strain evidence="1 2">CCRI-19649</strain>
    </source>
</reference>
<dbReference type="InterPro" id="IPR021146">
    <property type="entry name" value="Phage_gp6-like_head-tail"/>
</dbReference>
<comment type="caution">
    <text evidence="1">The sequence shown here is derived from an EMBL/GenBank/DDBJ whole genome shotgun (WGS) entry which is preliminary data.</text>
</comment>
<keyword evidence="2" id="KW-1185">Reference proteome</keyword>
<evidence type="ECO:0000313" key="2">
    <source>
        <dbReference type="Proteomes" id="UP000215694"/>
    </source>
</evidence>
<dbReference type="OrthoDB" id="5654at2"/>
<evidence type="ECO:0000313" key="1">
    <source>
        <dbReference type="EMBL" id="RDY29757.1"/>
    </source>
</evidence>
<proteinExistence type="predicted"/>
<name>A0A371JAS4_9FIRM</name>
<dbReference type="AlphaFoldDB" id="A0A371JAS4"/>
<dbReference type="RefSeq" id="WP_094368470.1">
    <property type="nucleotide sequence ID" value="NZ_NOJY02000001.1"/>
</dbReference>
<protein>
    <submittedName>
        <fullName evidence="1">Phage gp6-like head-tail connector protein</fullName>
    </submittedName>
</protein>
<dbReference type="Pfam" id="PF05135">
    <property type="entry name" value="Phage_connect_1"/>
    <property type="match status" value="1"/>
</dbReference>
<accession>A0A371JAS4</accession>
<dbReference type="Proteomes" id="UP000215694">
    <property type="component" value="Unassembled WGS sequence"/>
</dbReference>
<dbReference type="InterPro" id="IPR006450">
    <property type="entry name" value="Phage_HK97_gp6-like"/>
</dbReference>
<gene>
    <name evidence="1" type="ORF">CHL78_000885</name>
</gene>
<sequence>MYSIKDIDLDFMKNYLRIELEFTDDDIEIEMFMMVAKEYLMQVCGLTEQEYLQAKTLVPALLILVSEMYEYRSAMVQTNTKANPLIQRYINSSRKFL</sequence>
<organism evidence="1 2">
    <name type="scientific">Romboutsia weinsteinii</name>
    <dbReference type="NCBI Taxonomy" id="2020949"/>
    <lineage>
        <taxon>Bacteria</taxon>
        <taxon>Bacillati</taxon>
        <taxon>Bacillota</taxon>
        <taxon>Clostridia</taxon>
        <taxon>Peptostreptococcales</taxon>
        <taxon>Peptostreptococcaceae</taxon>
        <taxon>Romboutsia</taxon>
    </lineage>
</organism>
<dbReference type="NCBIfam" id="TIGR01560">
    <property type="entry name" value="put_DNA_pack"/>
    <property type="match status" value="1"/>
</dbReference>
<dbReference type="EMBL" id="NOJY02000001">
    <property type="protein sequence ID" value="RDY29757.1"/>
    <property type="molecule type" value="Genomic_DNA"/>
</dbReference>
<dbReference type="CDD" id="cd08054">
    <property type="entry name" value="gp6"/>
    <property type="match status" value="1"/>
</dbReference>